<sequence length="811" mass="88904">MTTVPPPVPVTANLTPSKPLLSSFVISTAVERLFGYVNGTVTVDNDAEFGKYCSSLARGIDFSIDINEIPQRAQELPNLMKQLCRWTNDMSFQAAIMVLMFSIKAACKAGWFSEKDNEELNSLSIEIANSFSSVKDMISGEGTFHQTVSSVISRFYPGMKMGEVLAFIEAMPGYGAYVKDFYMTVNAKASNEKVYLFVARTDTTETSSCIVSPQQVNIFLNGNPVDKRTYVHKDPGPQLPTLVTNINKSGSNLLQALGQFNGKYVILVAFMSMGSNPRCPELPDYMAPAAATSDSDNDIIEGPSRISLNCPISFKRIKTPVKGHLCKHLQCFDFENYVDINSRRPSWRCPHCGQSVCFTDIRIDQGMVKVLKEVGENVSHVKVSGDGLWLTSDECDVHANKPQDKPPVPQESPTSLNADPSIIILAEGDNDMDNPNQVDIKPTPAQLQAVSLNNVHSSIAPPMMTPVTGTGNATSQGLSQNQSQRSSNDTKIPTHAVGTSSTSMNAMSHGQNQSQRQNQISAVMDAVSQGPSQTYVSNDMQFQQHNLITMRNDHYGRYPTSARHISVIPTASTGTVIGDRQQQFYNYHTDQHQTMRMMSSPPSQNMGSQNWVHRDNVNVSSQPVQQFSAHSGLHQQSNSYQLNTFQHHSLNQMPLNSLRQPSQLSPQIHQGIVGPTYVQSNQEVYHYVNVRPSTPFSSGAPTVPSPLQTSRSSVTMTSLAGQRVQVLKPLDGSVDAPADQNLRPTGRMRGSITDRIYSDAFSQMIILPTEPVQAASQPVLNTPRNALPPQLQVLHSNGNMHGYLDGASGSM</sequence>
<dbReference type="GO" id="GO:0000785">
    <property type="term" value="C:chromatin"/>
    <property type="evidence" value="ECO:0007669"/>
    <property type="project" value="TreeGrafter"/>
</dbReference>
<dbReference type="PANTHER" id="PTHR10782:SF4">
    <property type="entry name" value="TONALLI, ISOFORM E"/>
    <property type="match status" value="1"/>
</dbReference>
<dbReference type="STRING" id="35608.A0A2U1M2F3"/>
<keyword evidence="3" id="KW-0862">Zinc</keyword>
<keyword evidence="2 4" id="KW-0863">Zinc-finger</keyword>
<evidence type="ECO:0000256" key="5">
    <source>
        <dbReference type="SAM" id="MobiDB-lite"/>
    </source>
</evidence>
<gene>
    <name evidence="7" type="ORF">CTI12_AA427260</name>
</gene>
<dbReference type="Gene3D" id="3.30.40.10">
    <property type="entry name" value="Zinc/RING finger domain, C3HC4 (zinc finger)"/>
    <property type="match status" value="1"/>
</dbReference>
<dbReference type="Proteomes" id="UP000245207">
    <property type="component" value="Unassembled WGS sequence"/>
</dbReference>
<dbReference type="EMBL" id="PKPP01006751">
    <property type="protein sequence ID" value="PWA55446.1"/>
    <property type="molecule type" value="Genomic_DNA"/>
</dbReference>
<dbReference type="AlphaFoldDB" id="A0A2U1M2F3"/>
<evidence type="ECO:0000313" key="8">
    <source>
        <dbReference type="Proteomes" id="UP000245207"/>
    </source>
</evidence>
<dbReference type="PANTHER" id="PTHR10782">
    <property type="entry name" value="ZINC FINGER MIZ DOMAIN-CONTAINING PROTEIN"/>
    <property type="match status" value="1"/>
</dbReference>
<dbReference type="CDD" id="cd16650">
    <property type="entry name" value="SP-RING_PIAS-like"/>
    <property type="match status" value="1"/>
</dbReference>
<feature type="region of interest" description="Disordered" evidence="5">
    <location>
        <begin position="397"/>
        <end position="417"/>
    </location>
</feature>
<name>A0A2U1M2F3_ARTAN</name>
<keyword evidence="8" id="KW-1185">Reference proteome</keyword>
<organism evidence="7 8">
    <name type="scientific">Artemisia annua</name>
    <name type="common">Sweet wormwood</name>
    <dbReference type="NCBI Taxonomy" id="35608"/>
    <lineage>
        <taxon>Eukaryota</taxon>
        <taxon>Viridiplantae</taxon>
        <taxon>Streptophyta</taxon>
        <taxon>Embryophyta</taxon>
        <taxon>Tracheophyta</taxon>
        <taxon>Spermatophyta</taxon>
        <taxon>Magnoliopsida</taxon>
        <taxon>eudicotyledons</taxon>
        <taxon>Gunneridae</taxon>
        <taxon>Pentapetalae</taxon>
        <taxon>asterids</taxon>
        <taxon>campanulids</taxon>
        <taxon>Asterales</taxon>
        <taxon>Asteraceae</taxon>
        <taxon>Asteroideae</taxon>
        <taxon>Anthemideae</taxon>
        <taxon>Artemisiinae</taxon>
        <taxon>Artemisia</taxon>
    </lineage>
</organism>
<reference evidence="7 8" key="1">
    <citation type="journal article" date="2018" name="Mol. Plant">
        <title>The genome of Artemisia annua provides insight into the evolution of Asteraceae family and artemisinin biosynthesis.</title>
        <authorList>
            <person name="Shen Q."/>
            <person name="Zhang L."/>
            <person name="Liao Z."/>
            <person name="Wang S."/>
            <person name="Yan T."/>
            <person name="Shi P."/>
            <person name="Liu M."/>
            <person name="Fu X."/>
            <person name="Pan Q."/>
            <person name="Wang Y."/>
            <person name="Lv Z."/>
            <person name="Lu X."/>
            <person name="Zhang F."/>
            <person name="Jiang W."/>
            <person name="Ma Y."/>
            <person name="Chen M."/>
            <person name="Hao X."/>
            <person name="Li L."/>
            <person name="Tang Y."/>
            <person name="Lv G."/>
            <person name="Zhou Y."/>
            <person name="Sun X."/>
            <person name="Brodelius P.E."/>
            <person name="Rose J.K.C."/>
            <person name="Tang K."/>
        </authorList>
    </citation>
    <scope>NUCLEOTIDE SEQUENCE [LARGE SCALE GENOMIC DNA]</scope>
    <source>
        <strain evidence="8">cv. Huhao1</strain>
        <tissue evidence="7">Leaf</tissue>
    </source>
</reference>
<dbReference type="GO" id="GO:0016925">
    <property type="term" value="P:protein sumoylation"/>
    <property type="evidence" value="ECO:0007669"/>
    <property type="project" value="TreeGrafter"/>
</dbReference>
<dbReference type="Pfam" id="PF02891">
    <property type="entry name" value="zf-MIZ"/>
    <property type="match status" value="1"/>
</dbReference>
<feature type="domain" description="SP-RING-type" evidence="6">
    <location>
        <begin position="295"/>
        <end position="376"/>
    </location>
</feature>
<keyword evidence="1" id="KW-0479">Metal-binding</keyword>
<dbReference type="GO" id="GO:0008270">
    <property type="term" value="F:zinc ion binding"/>
    <property type="evidence" value="ECO:0007669"/>
    <property type="project" value="UniProtKB-KW"/>
</dbReference>
<evidence type="ECO:0000313" key="7">
    <source>
        <dbReference type="EMBL" id="PWA55446.1"/>
    </source>
</evidence>
<evidence type="ECO:0000256" key="4">
    <source>
        <dbReference type="PROSITE-ProRule" id="PRU00452"/>
    </source>
</evidence>
<dbReference type="GO" id="GO:0016874">
    <property type="term" value="F:ligase activity"/>
    <property type="evidence" value="ECO:0007669"/>
    <property type="project" value="UniProtKB-KW"/>
</dbReference>
<accession>A0A2U1M2F3</accession>
<evidence type="ECO:0000259" key="6">
    <source>
        <dbReference type="PROSITE" id="PS51044"/>
    </source>
</evidence>
<feature type="compositionally biased region" description="Polar residues" evidence="5">
    <location>
        <begin position="467"/>
        <end position="519"/>
    </location>
</feature>
<proteinExistence type="predicted"/>
<feature type="region of interest" description="Disordered" evidence="5">
    <location>
        <begin position="464"/>
        <end position="519"/>
    </location>
</feature>
<dbReference type="PROSITE" id="PS51044">
    <property type="entry name" value="ZF_SP_RING"/>
    <property type="match status" value="1"/>
</dbReference>
<evidence type="ECO:0000256" key="1">
    <source>
        <dbReference type="ARBA" id="ARBA00022723"/>
    </source>
</evidence>
<comment type="caution">
    <text evidence="7">The sequence shown here is derived from an EMBL/GenBank/DDBJ whole genome shotgun (WGS) entry which is preliminary data.</text>
</comment>
<evidence type="ECO:0000256" key="2">
    <source>
        <dbReference type="ARBA" id="ARBA00022771"/>
    </source>
</evidence>
<protein>
    <submittedName>
        <fullName evidence="7">Zinc finger, MIZ-type, E3 SUMO protein ligase</fullName>
    </submittedName>
</protein>
<dbReference type="GO" id="GO:0061665">
    <property type="term" value="F:SUMO ligase activity"/>
    <property type="evidence" value="ECO:0007669"/>
    <property type="project" value="TreeGrafter"/>
</dbReference>
<dbReference type="InterPro" id="IPR013083">
    <property type="entry name" value="Znf_RING/FYVE/PHD"/>
</dbReference>
<keyword evidence="7" id="KW-0436">Ligase</keyword>
<dbReference type="InterPro" id="IPR004181">
    <property type="entry name" value="Znf_MIZ"/>
</dbReference>
<evidence type="ECO:0000256" key="3">
    <source>
        <dbReference type="ARBA" id="ARBA00022833"/>
    </source>
</evidence>
<dbReference type="OrthoDB" id="10263264at2759"/>